<protein>
    <submittedName>
        <fullName evidence="4">TetR/AcrR family transcriptional regulator</fullName>
    </submittedName>
</protein>
<accession>A0A4R8VAG1</accession>
<evidence type="ECO:0000256" key="3">
    <source>
        <dbReference type="ARBA" id="ARBA00023163"/>
    </source>
</evidence>
<name>A0A4R8VAG1_9MICO</name>
<gene>
    <name evidence="4" type="ORF">E3N84_07480</name>
</gene>
<dbReference type="Pfam" id="PF00440">
    <property type="entry name" value="TetR_N"/>
    <property type="match status" value="1"/>
</dbReference>
<evidence type="ECO:0000313" key="5">
    <source>
        <dbReference type="Proteomes" id="UP000298488"/>
    </source>
</evidence>
<dbReference type="AlphaFoldDB" id="A0A4R8VAG1"/>
<organism evidence="4 5">
    <name type="scientific">Terrimesophilobacter mesophilus</name>
    <dbReference type="NCBI Taxonomy" id="433647"/>
    <lineage>
        <taxon>Bacteria</taxon>
        <taxon>Bacillati</taxon>
        <taxon>Actinomycetota</taxon>
        <taxon>Actinomycetes</taxon>
        <taxon>Micrococcales</taxon>
        <taxon>Microbacteriaceae</taxon>
        <taxon>Terrimesophilobacter</taxon>
    </lineage>
</organism>
<sequence>MVTRNYTMRARADDVSTRRSAIVQALIDLAMVKLTIDITLDDVAEQAGVSTRTILRHFGDREGLLDAAIGAGIALIQAEREPAVDDPRESVRKLIDHYELRGDFVLRMLAQEDDPRIRALTANGRLLHREWVTTAFGLWLPNGHAEDVRLTDLLVVATDVYTWKLLRRDRGLARADAESRIRDLVTAVLGADPFLPDGLRR</sequence>
<dbReference type="PANTHER" id="PTHR30055:SF234">
    <property type="entry name" value="HTH-TYPE TRANSCRIPTIONAL REGULATOR BETI"/>
    <property type="match status" value="1"/>
</dbReference>
<dbReference type="GO" id="GO:0000976">
    <property type="term" value="F:transcription cis-regulatory region binding"/>
    <property type="evidence" value="ECO:0007669"/>
    <property type="project" value="TreeGrafter"/>
</dbReference>
<dbReference type="GO" id="GO:0003700">
    <property type="term" value="F:DNA-binding transcription factor activity"/>
    <property type="evidence" value="ECO:0007669"/>
    <property type="project" value="TreeGrafter"/>
</dbReference>
<dbReference type="EMBL" id="SOFI01000003">
    <property type="protein sequence ID" value="TFB79899.1"/>
    <property type="molecule type" value="Genomic_DNA"/>
</dbReference>
<keyword evidence="2" id="KW-0238">DNA-binding</keyword>
<keyword evidence="3" id="KW-0804">Transcription</keyword>
<evidence type="ECO:0000256" key="1">
    <source>
        <dbReference type="ARBA" id="ARBA00023015"/>
    </source>
</evidence>
<dbReference type="Gene3D" id="1.10.357.10">
    <property type="entry name" value="Tetracycline Repressor, domain 2"/>
    <property type="match status" value="1"/>
</dbReference>
<dbReference type="SUPFAM" id="SSF46689">
    <property type="entry name" value="Homeodomain-like"/>
    <property type="match status" value="1"/>
</dbReference>
<proteinExistence type="predicted"/>
<evidence type="ECO:0000256" key="2">
    <source>
        <dbReference type="ARBA" id="ARBA00023125"/>
    </source>
</evidence>
<keyword evidence="5" id="KW-1185">Reference proteome</keyword>
<keyword evidence="1" id="KW-0805">Transcription regulation</keyword>
<dbReference type="PROSITE" id="PS50977">
    <property type="entry name" value="HTH_TETR_2"/>
    <property type="match status" value="1"/>
</dbReference>
<dbReference type="InterPro" id="IPR009057">
    <property type="entry name" value="Homeodomain-like_sf"/>
</dbReference>
<dbReference type="Proteomes" id="UP000298488">
    <property type="component" value="Unassembled WGS sequence"/>
</dbReference>
<reference evidence="4 5" key="1">
    <citation type="submission" date="2019-03" db="EMBL/GenBank/DDBJ databases">
        <title>Genomics of glacier-inhabiting Cryobacterium strains.</title>
        <authorList>
            <person name="Liu Q."/>
            <person name="Xin Y.-H."/>
        </authorList>
    </citation>
    <scope>NUCLEOTIDE SEQUENCE [LARGE SCALE GENOMIC DNA]</scope>
    <source>
        <strain evidence="4 5">CGMCC 1.10440</strain>
    </source>
</reference>
<dbReference type="RefSeq" id="WP_104095766.1">
    <property type="nucleotide sequence ID" value="NZ_JACHBP010000001.1"/>
</dbReference>
<dbReference type="PANTHER" id="PTHR30055">
    <property type="entry name" value="HTH-TYPE TRANSCRIPTIONAL REGULATOR RUTR"/>
    <property type="match status" value="1"/>
</dbReference>
<dbReference type="InterPro" id="IPR050109">
    <property type="entry name" value="HTH-type_TetR-like_transc_reg"/>
</dbReference>
<dbReference type="OrthoDB" id="5177743at2"/>
<comment type="caution">
    <text evidence="4">The sequence shown here is derived from an EMBL/GenBank/DDBJ whole genome shotgun (WGS) entry which is preliminary data.</text>
</comment>
<dbReference type="InterPro" id="IPR001647">
    <property type="entry name" value="HTH_TetR"/>
</dbReference>
<evidence type="ECO:0000313" key="4">
    <source>
        <dbReference type="EMBL" id="TFB79899.1"/>
    </source>
</evidence>